<gene>
    <name evidence="3" type="ORF">F1189_26750</name>
</gene>
<dbReference type="InterPro" id="IPR038527">
    <property type="entry name" value="HupH_C_sf"/>
</dbReference>
<dbReference type="Pfam" id="PF04809">
    <property type="entry name" value="HupH_C"/>
    <property type="match status" value="2"/>
</dbReference>
<organism evidence="3 4">
    <name type="scientific">Rhodovastum atsumiense</name>
    <dbReference type="NCBI Taxonomy" id="504468"/>
    <lineage>
        <taxon>Bacteria</taxon>
        <taxon>Pseudomonadati</taxon>
        <taxon>Pseudomonadota</taxon>
        <taxon>Alphaproteobacteria</taxon>
        <taxon>Acetobacterales</taxon>
        <taxon>Acetobacteraceae</taxon>
        <taxon>Rhodovastum</taxon>
    </lineage>
</organism>
<proteinExistence type="inferred from homology"/>
<dbReference type="AlphaFoldDB" id="A0A5M6IN41"/>
<feature type="domain" description="HupH hydrogenase expression protein C-terminal" evidence="2">
    <location>
        <begin position="151"/>
        <end position="266"/>
    </location>
</feature>
<comment type="caution">
    <text evidence="3">The sequence shown here is derived from an EMBL/GenBank/DDBJ whole genome shotgun (WGS) entry which is preliminary data.</text>
</comment>
<evidence type="ECO:0000313" key="4">
    <source>
        <dbReference type="Proteomes" id="UP000325255"/>
    </source>
</evidence>
<dbReference type="EMBL" id="VWPK01000064">
    <property type="protein sequence ID" value="KAA5608935.1"/>
    <property type="molecule type" value="Genomic_DNA"/>
</dbReference>
<dbReference type="OrthoDB" id="6560677at2"/>
<comment type="similarity">
    <text evidence="1">Belongs to the HupH/HyaF family.</text>
</comment>
<name>A0A5M6IN41_9PROT</name>
<keyword evidence="4" id="KW-1185">Reference proteome</keyword>
<dbReference type="Proteomes" id="UP000325255">
    <property type="component" value="Unassembled WGS sequence"/>
</dbReference>
<dbReference type="Gene3D" id="3.30.1370.140">
    <property type="entry name" value="HupH hydrogenase expression protein, C-terminal domain"/>
    <property type="match status" value="2"/>
</dbReference>
<feature type="domain" description="HupH hydrogenase expression protein C-terminal" evidence="2">
    <location>
        <begin position="38"/>
        <end position="133"/>
    </location>
</feature>
<reference evidence="3 4" key="1">
    <citation type="submission" date="2019-09" db="EMBL/GenBank/DDBJ databases">
        <title>Genome sequence of Rhodovastum atsumiense, a diverse member of the Acetobacteraceae family of non-sulfur purple photosynthetic bacteria.</title>
        <authorList>
            <person name="Meyer T."/>
            <person name="Kyndt J."/>
        </authorList>
    </citation>
    <scope>NUCLEOTIDE SEQUENCE [LARGE SCALE GENOMIC DNA]</scope>
    <source>
        <strain evidence="3 4">DSM 21279</strain>
    </source>
</reference>
<sequence>MPIGNIAARSPWRIASGAGSILATAGQQDLAARCPRVAALLPQLAEALAAHASTMAGRLFDLTDFSADETALIGEVLGEGEVSGMAALPDGIVAQVQESVLAGLWRVRFQGPGGGCVADYLEVAAVPEAVCRAALLTRTGLEVGVPPEGTMNVLPVLAEIRDHAARHQPGAPPHVINFTLLPMTEADMGFLQASLGEGPVMLFSRGYGACRVVATGLRHVWSVQYFNTAGVVVLDTLEIGDVPEAVLAATEDFRESATRLLEMAEACFA</sequence>
<dbReference type="RefSeq" id="WP_150044650.1">
    <property type="nucleotide sequence ID" value="NZ_OW485601.1"/>
</dbReference>
<protein>
    <submittedName>
        <fullName evidence="3">Hydrogenase expression/formation protein</fullName>
    </submittedName>
</protein>
<accession>A0A5M6IN41</accession>
<evidence type="ECO:0000256" key="1">
    <source>
        <dbReference type="ARBA" id="ARBA00010832"/>
    </source>
</evidence>
<evidence type="ECO:0000259" key="2">
    <source>
        <dbReference type="Pfam" id="PF04809"/>
    </source>
</evidence>
<dbReference type="InterPro" id="IPR006894">
    <property type="entry name" value="HupH_Hydgase_express_prot_C"/>
</dbReference>
<evidence type="ECO:0000313" key="3">
    <source>
        <dbReference type="EMBL" id="KAA5608935.1"/>
    </source>
</evidence>